<dbReference type="GO" id="GO:0005886">
    <property type="term" value="C:plasma membrane"/>
    <property type="evidence" value="ECO:0007669"/>
    <property type="project" value="UniProtKB-SubCell"/>
</dbReference>
<comment type="subcellular location">
    <subcellularLocation>
        <location evidence="1">Cell membrane</location>
        <topology evidence="1">Multi-pass membrane protein</topology>
    </subcellularLocation>
</comment>
<dbReference type="PANTHER" id="PTHR33931:SF2">
    <property type="entry name" value="HOLIN-LIKE PROTEIN CIDA"/>
    <property type="match status" value="1"/>
</dbReference>
<keyword evidence="3 6" id="KW-0812">Transmembrane</keyword>
<keyword evidence="2" id="KW-1003">Cell membrane</keyword>
<dbReference type="AlphaFoldDB" id="A0A0M6WRJ0"/>
<evidence type="ECO:0000256" key="4">
    <source>
        <dbReference type="ARBA" id="ARBA00022989"/>
    </source>
</evidence>
<dbReference type="Proteomes" id="UP000260642">
    <property type="component" value="Unassembled WGS sequence"/>
</dbReference>
<dbReference type="Proteomes" id="UP001193756">
    <property type="component" value="Unassembled WGS sequence"/>
</dbReference>
<evidence type="ECO:0000313" key="9">
    <source>
        <dbReference type="EMBL" id="RGI69568.1"/>
    </source>
</evidence>
<keyword evidence="7" id="KW-0378">Hydrolase</keyword>
<evidence type="ECO:0000313" key="10">
    <source>
        <dbReference type="Proteomes" id="UP000049472"/>
    </source>
</evidence>
<feature type="transmembrane region" description="Helical" evidence="6">
    <location>
        <begin position="84"/>
        <end position="107"/>
    </location>
</feature>
<dbReference type="EMBL" id="CVRQ01000023">
    <property type="protein sequence ID" value="CRL39643.1"/>
    <property type="molecule type" value="Genomic_DNA"/>
</dbReference>
<evidence type="ECO:0000313" key="11">
    <source>
        <dbReference type="Proteomes" id="UP000260642"/>
    </source>
</evidence>
<feature type="transmembrane region" description="Helical" evidence="6">
    <location>
        <begin position="7"/>
        <end position="24"/>
    </location>
</feature>
<protein>
    <submittedName>
        <fullName evidence="8">CidA/LrgA family protein</fullName>
    </submittedName>
    <submittedName>
        <fullName evidence="7">Putative effector of murein hydrolase LrgA</fullName>
    </submittedName>
</protein>
<gene>
    <name evidence="9" type="ORF">DXD95_03530</name>
    <name evidence="8" type="ORF">G4312_03895</name>
    <name evidence="7" type="ORF">T1815_21211</name>
</gene>
<evidence type="ECO:0000256" key="2">
    <source>
        <dbReference type="ARBA" id="ARBA00022475"/>
    </source>
</evidence>
<reference evidence="9 11" key="3">
    <citation type="submission" date="2018-08" db="EMBL/GenBank/DDBJ databases">
        <title>A genome reference for cultivated species of the human gut microbiota.</title>
        <authorList>
            <person name="Zou Y."/>
            <person name="Xue W."/>
            <person name="Luo G."/>
        </authorList>
    </citation>
    <scope>NUCLEOTIDE SEQUENCE [LARGE SCALE GENOMIC DNA]</scope>
    <source>
        <strain evidence="9 11">TM10-3</strain>
    </source>
</reference>
<dbReference type="RefSeq" id="WP_055062195.1">
    <property type="nucleotide sequence ID" value="NZ_CP100127.1"/>
</dbReference>
<keyword evidence="10" id="KW-1185">Reference proteome</keyword>
<dbReference type="GO" id="GO:0016787">
    <property type="term" value="F:hydrolase activity"/>
    <property type="evidence" value="ECO:0007669"/>
    <property type="project" value="UniProtKB-KW"/>
</dbReference>
<proteinExistence type="predicted"/>
<dbReference type="InterPro" id="IPR005538">
    <property type="entry name" value="LrgA/CidA"/>
</dbReference>
<reference evidence="8" key="5">
    <citation type="submission" date="2020-02" db="EMBL/GenBank/DDBJ databases">
        <authorList>
            <person name="Littmann E."/>
            <person name="Sorbara M."/>
        </authorList>
    </citation>
    <scope>NUCLEOTIDE SEQUENCE</scope>
    <source>
        <strain evidence="8">MSK.16.45</strain>
    </source>
</reference>
<feature type="transmembrane region" description="Helical" evidence="6">
    <location>
        <begin position="30"/>
        <end position="49"/>
    </location>
</feature>
<reference evidence="10" key="1">
    <citation type="submission" date="2015-05" db="EMBL/GenBank/DDBJ databases">
        <authorList>
            <consortium name="Pathogen Informatics"/>
        </authorList>
    </citation>
    <scope>NUCLEOTIDE SEQUENCE [LARGE SCALE GENOMIC DNA]</scope>
    <source>
        <strain evidence="10">T1-815</strain>
    </source>
</reference>
<dbReference type="Pfam" id="PF03788">
    <property type="entry name" value="LrgA"/>
    <property type="match status" value="1"/>
</dbReference>
<dbReference type="EMBL" id="QSOB01000004">
    <property type="protein sequence ID" value="RGI69568.1"/>
    <property type="molecule type" value="Genomic_DNA"/>
</dbReference>
<evidence type="ECO:0000256" key="1">
    <source>
        <dbReference type="ARBA" id="ARBA00004651"/>
    </source>
</evidence>
<evidence type="ECO:0000256" key="5">
    <source>
        <dbReference type="ARBA" id="ARBA00023136"/>
    </source>
</evidence>
<dbReference type="Proteomes" id="UP000049472">
    <property type="component" value="Unassembled WGS sequence"/>
</dbReference>
<reference evidence="8" key="4">
    <citation type="journal article" date="2020" name="Cell Host Microbe">
        <title>Functional and Genomic Variation between Human-Derived Isolates of Lachnospiraceae Reveals Inter- and Intra-Species Diversity.</title>
        <authorList>
            <person name="Sorbara M.T."/>
            <person name="Littmann E.R."/>
            <person name="Fontana E."/>
            <person name="Moody T.U."/>
            <person name="Kohout C.E."/>
            <person name="Gjonbalaj M."/>
            <person name="Eaton V."/>
            <person name="Seok R."/>
            <person name="Leiner I.M."/>
            <person name="Pamer E.G."/>
        </authorList>
    </citation>
    <scope>NUCLEOTIDE SEQUENCE</scope>
    <source>
        <strain evidence="8">MSK.16.45</strain>
    </source>
</reference>
<dbReference type="EMBL" id="JAAIMP010000004">
    <property type="protein sequence ID" value="NSC76438.1"/>
    <property type="molecule type" value="Genomic_DNA"/>
</dbReference>
<evidence type="ECO:0000256" key="6">
    <source>
        <dbReference type="SAM" id="Phobius"/>
    </source>
</evidence>
<name>A0A0M6WRJ0_9FIRM</name>
<dbReference type="PANTHER" id="PTHR33931">
    <property type="entry name" value="HOLIN-LIKE PROTEIN CIDA-RELATED"/>
    <property type="match status" value="1"/>
</dbReference>
<organism evidence="7 10">
    <name type="scientific">Agathobacter rectalis</name>
    <dbReference type="NCBI Taxonomy" id="39491"/>
    <lineage>
        <taxon>Bacteria</taxon>
        <taxon>Bacillati</taxon>
        <taxon>Bacillota</taxon>
        <taxon>Clostridia</taxon>
        <taxon>Lachnospirales</taxon>
        <taxon>Lachnospiraceae</taxon>
        <taxon>Agathobacter</taxon>
    </lineage>
</organism>
<evidence type="ECO:0000313" key="7">
    <source>
        <dbReference type="EMBL" id="CRL39643.1"/>
    </source>
</evidence>
<feature type="transmembrane region" description="Helical" evidence="6">
    <location>
        <begin position="58"/>
        <end position="78"/>
    </location>
</feature>
<keyword evidence="4 6" id="KW-1133">Transmembrane helix</keyword>
<reference evidence="7" key="2">
    <citation type="submission" date="2015-05" db="EMBL/GenBank/DDBJ databases">
        <authorList>
            <person name="Wang D.B."/>
            <person name="Wang M."/>
        </authorList>
    </citation>
    <scope>NUCLEOTIDE SEQUENCE [LARGE SCALE GENOMIC DNA]</scope>
    <source>
        <strain evidence="7">T1-815</strain>
    </source>
</reference>
<keyword evidence="5 6" id="KW-0472">Membrane</keyword>
<evidence type="ECO:0000313" key="8">
    <source>
        <dbReference type="EMBL" id="NSC76438.1"/>
    </source>
</evidence>
<accession>A0A0M6WRJ0</accession>
<evidence type="ECO:0000256" key="3">
    <source>
        <dbReference type="ARBA" id="ARBA00022692"/>
    </source>
</evidence>
<sequence length="125" mass="13623">MKLLKQFLIILAISFVGEILKYLLPLPVPASIYGMVILFIGLLTGLIPLNSVRSAGKFMIEIMPVMFIPAGVGLMSSWGNLKPVLVPVLVITVVALLTVMIATGYVSQLVIRMQKRKRADAGENK</sequence>